<dbReference type="PROSITE" id="PS50893">
    <property type="entry name" value="ABC_TRANSPORTER_2"/>
    <property type="match status" value="1"/>
</dbReference>
<evidence type="ECO:0000259" key="4">
    <source>
        <dbReference type="PROSITE" id="PS50893"/>
    </source>
</evidence>
<dbReference type="Proteomes" id="UP000229523">
    <property type="component" value="Unassembled WGS sequence"/>
</dbReference>
<accession>A0A2G5NS70</accession>
<dbReference type="PROSITE" id="PS00211">
    <property type="entry name" value="ABC_TRANSPORTER_1"/>
    <property type="match status" value="1"/>
</dbReference>
<evidence type="ECO:0000256" key="1">
    <source>
        <dbReference type="ARBA" id="ARBA00022448"/>
    </source>
</evidence>
<dbReference type="RefSeq" id="WP_099577782.1">
    <property type="nucleotide sequence ID" value="NZ_MJBI02000001.1"/>
</dbReference>
<dbReference type="InterPro" id="IPR027417">
    <property type="entry name" value="P-loop_NTPase"/>
</dbReference>
<dbReference type="Pfam" id="PF00005">
    <property type="entry name" value="ABC_tran"/>
    <property type="match status" value="1"/>
</dbReference>
<dbReference type="CDD" id="cd03293">
    <property type="entry name" value="ABC_NrtD_SsuB_transporters"/>
    <property type="match status" value="1"/>
</dbReference>
<keyword evidence="6" id="KW-1185">Reference proteome</keyword>
<keyword evidence="1" id="KW-0813">Transport</keyword>
<keyword evidence="3 5" id="KW-0067">ATP-binding</keyword>
<evidence type="ECO:0000313" key="6">
    <source>
        <dbReference type="Proteomes" id="UP000229523"/>
    </source>
</evidence>
<dbReference type="GO" id="GO:0016887">
    <property type="term" value="F:ATP hydrolysis activity"/>
    <property type="evidence" value="ECO:0007669"/>
    <property type="project" value="InterPro"/>
</dbReference>
<reference evidence="5 6" key="1">
    <citation type="journal article" date="2018" name="Front. Microbiol.">
        <title>Description and Comparative Genomics of Macrococcus caseolyticus subsp. hominis subsp. nov., Macrococcus goetzii sp. nov., Macrococcus epidermidis sp. nov., and Macrococcus bohemicus sp. nov., Novel Macrococci From Human Clinical Material With Virulence Potential and Suspected Uptake of Foreign DNA by Natural Transformation.</title>
        <authorList>
            <person name="Maslanova I."/>
            <person name="Wertheimer Z."/>
            <person name="Sedlacek I."/>
            <person name="Svec P."/>
            <person name="Indrakova A."/>
            <person name="Kovarovic V."/>
            <person name="Schumann P."/>
            <person name="Sproer C."/>
            <person name="Kralova S."/>
            <person name="Sedo O."/>
            <person name="Kristofova L."/>
            <person name="Vrbovska V."/>
            <person name="Fuzik T."/>
            <person name="Petras P."/>
            <person name="Zdrahal Z."/>
            <person name="Ruzickova V."/>
            <person name="Doskar J."/>
            <person name="Pantucek R."/>
        </authorList>
    </citation>
    <scope>NUCLEOTIDE SEQUENCE [LARGE SCALE GENOMIC DNA]</scope>
    <source>
        <strain evidence="5 6">CCM 4927</strain>
    </source>
</reference>
<dbReference type="PANTHER" id="PTHR42788">
    <property type="entry name" value="TAURINE IMPORT ATP-BINDING PROTEIN-RELATED"/>
    <property type="match status" value="1"/>
</dbReference>
<dbReference type="PANTHER" id="PTHR42788:SF2">
    <property type="entry name" value="ABC TRANSPORTER ATP-BINDING PROTEIN"/>
    <property type="match status" value="1"/>
</dbReference>
<evidence type="ECO:0000256" key="3">
    <source>
        <dbReference type="ARBA" id="ARBA00022840"/>
    </source>
</evidence>
<organism evidence="5 6">
    <name type="scientific">Macrococcoides goetzii</name>
    <dbReference type="NCBI Taxonomy" id="1891097"/>
    <lineage>
        <taxon>Bacteria</taxon>
        <taxon>Bacillati</taxon>
        <taxon>Bacillota</taxon>
        <taxon>Bacilli</taxon>
        <taxon>Bacillales</taxon>
        <taxon>Staphylococcaceae</taxon>
        <taxon>Macrococcoides</taxon>
    </lineage>
</organism>
<dbReference type="Gene3D" id="3.40.50.300">
    <property type="entry name" value="P-loop containing nucleotide triphosphate hydrolases"/>
    <property type="match status" value="1"/>
</dbReference>
<feature type="domain" description="ABC transporter" evidence="4">
    <location>
        <begin position="5"/>
        <end position="228"/>
    </location>
</feature>
<protein>
    <submittedName>
        <fullName evidence="5">ABC transporter ATP-binding protein</fullName>
    </submittedName>
</protein>
<evidence type="ECO:0000313" key="5">
    <source>
        <dbReference type="EMBL" id="RAI82771.1"/>
    </source>
</evidence>
<dbReference type="InterPro" id="IPR050166">
    <property type="entry name" value="ABC_transporter_ATP-bind"/>
</dbReference>
<comment type="caution">
    <text evidence="5">The sequence shown here is derived from an EMBL/GenBank/DDBJ whole genome shotgun (WGS) entry which is preliminary data.</text>
</comment>
<sequence length="235" mass="26131">MNNLITIQNVSHQYGDKQVLTDINLTVQQNEIIAILGPSGSGKSTLINIIGGLLKQTSGVVYINDKKVMTTGHVSFMPQTSSLMPWRTVEDNIKLATEIGKQNSQDQSLSLLERAGFTGIKDHYPSSLSGGMKQRVSFLRALNTNHHVLLLDEPFSALDEITRVDMQQWLKGLIKETGKTVLMITHSIEEAISMSDRIIVLNGKPATITQIYDTQAIQNETEKQGLKLKLFDQLR</sequence>
<gene>
    <name evidence="5" type="ORF">BFS35_003555</name>
</gene>
<dbReference type="InterPro" id="IPR003593">
    <property type="entry name" value="AAA+_ATPase"/>
</dbReference>
<keyword evidence="2" id="KW-0547">Nucleotide-binding</keyword>
<dbReference type="SUPFAM" id="SSF52540">
    <property type="entry name" value="P-loop containing nucleoside triphosphate hydrolases"/>
    <property type="match status" value="1"/>
</dbReference>
<dbReference type="InterPro" id="IPR017871">
    <property type="entry name" value="ABC_transporter-like_CS"/>
</dbReference>
<dbReference type="SMART" id="SM00382">
    <property type="entry name" value="AAA"/>
    <property type="match status" value="1"/>
</dbReference>
<dbReference type="AlphaFoldDB" id="A0A2G5NS70"/>
<dbReference type="InterPro" id="IPR003439">
    <property type="entry name" value="ABC_transporter-like_ATP-bd"/>
</dbReference>
<name>A0A2G5NS70_9STAP</name>
<dbReference type="GO" id="GO:0005524">
    <property type="term" value="F:ATP binding"/>
    <property type="evidence" value="ECO:0007669"/>
    <property type="project" value="UniProtKB-KW"/>
</dbReference>
<dbReference type="EMBL" id="MJBI02000001">
    <property type="protein sequence ID" value="RAI82771.1"/>
    <property type="molecule type" value="Genomic_DNA"/>
</dbReference>
<evidence type="ECO:0000256" key="2">
    <source>
        <dbReference type="ARBA" id="ARBA00022741"/>
    </source>
</evidence>
<proteinExistence type="predicted"/>